<gene>
    <name evidence="2" type="ORF">ABQ292_12390</name>
</gene>
<evidence type="ECO:0000256" key="1">
    <source>
        <dbReference type="SAM" id="MobiDB-lite"/>
    </source>
</evidence>
<dbReference type="EMBL" id="JBFNXQ010000034">
    <property type="protein sequence ID" value="MEX5719159.1"/>
    <property type="molecule type" value="Genomic_DNA"/>
</dbReference>
<feature type="region of interest" description="Disordered" evidence="1">
    <location>
        <begin position="22"/>
        <end position="68"/>
    </location>
</feature>
<keyword evidence="3" id="KW-1185">Reference proteome</keyword>
<sequence>MPRYRLTTGDGSVLQEWDAADATTAEDEAVRSVEQHRAGDPPGAAEYVLVEDGDDGPSHVARWGSSAP</sequence>
<name>A0ABV3XEZ5_9ACTN</name>
<evidence type="ECO:0000313" key="2">
    <source>
        <dbReference type="EMBL" id="MEX5719159.1"/>
    </source>
</evidence>
<feature type="compositionally biased region" description="Basic and acidic residues" evidence="1">
    <location>
        <begin position="28"/>
        <end position="39"/>
    </location>
</feature>
<dbReference type="Proteomes" id="UP001560045">
    <property type="component" value="Unassembled WGS sequence"/>
</dbReference>
<comment type="caution">
    <text evidence="2">The sequence shown here is derived from an EMBL/GenBank/DDBJ whole genome shotgun (WGS) entry which is preliminary data.</text>
</comment>
<reference evidence="2 3" key="1">
    <citation type="submission" date="2024-06" db="EMBL/GenBank/DDBJ databases">
        <title>Draft genome sequence of Geodermatophilus badlandi, a novel member of the Geodermatophilaceae isolated from badland sedimentary rocks in the Red desert, Wyoming, USA.</title>
        <authorList>
            <person name="Ben Tekaya S."/>
            <person name="Nouioui I."/>
            <person name="Flores G.M."/>
            <person name="Shaal M.N."/>
            <person name="Bredoire F."/>
            <person name="Basile F."/>
            <person name="Van Diepen L."/>
            <person name="Ward N.L."/>
        </authorList>
    </citation>
    <scope>NUCLEOTIDE SEQUENCE [LARGE SCALE GENOMIC DNA]</scope>
    <source>
        <strain evidence="2 3">WL48A</strain>
    </source>
</reference>
<evidence type="ECO:0000313" key="3">
    <source>
        <dbReference type="Proteomes" id="UP001560045"/>
    </source>
</evidence>
<accession>A0ABV3XEZ5</accession>
<organism evidence="2 3">
    <name type="scientific">Geodermatophilus maliterrae</name>
    <dbReference type="NCBI Taxonomy" id="3162531"/>
    <lineage>
        <taxon>Bacteria</taxon>
        <taxon>Bacillati</taxon>
        <taxon>Actinomycetota</taxon>
        <taxon>Actinomycetes</taxon>
        <taxon>Geodermatophilales</taxon>
        <taxon>Geodermatophilaceae</taxon>
        <taxon>Geodermatophilus</taxon>
    </lineage>
</organism>
<proteinExistence type="predicted"/>
<protein>
    <recommendedName>
        <fullName evidence="4">DUF2188 domain-containing protein</fullName>
    </recommendedName>
</protein>
<dbReference type="RefSeq" id="WP_369206713.1">
    <property type="nucleotide sequence ID" value="NZ_JBFNXQ010000034.1"/>
</dbReference>
<evidence type="ECO:0008006" key="4">
    <source>
        <dbReference type="Google" id="ProtNLM"/>
    </source>
</evidence>